<keyword evidence="3" id="KW-1185">Reference proteome</keyword>
<sequence>MHQRGRVCGASAEHGGSAPPETFATFVDS</sequence>
<accession>A0A833SQF9</accession>
<dbReference type="EMBL" id="WSZM01000300">
    <property type="protein sequence ID" value="KAF4035788.1"/>
    <property type="molecule type" value="Genomic_DNA"/>
</dbReference>
<protein>
    <submittedName>
        <fullName evidence="2">Uncharacterized protein</fullName>
    </submittedName>
</protein>
<evidence type="ECO:0000313" key="2">
    <source>
        <dbReference type="EMBL" id="KAF4035788.1"/>
    </source>
</evidence>
<reference evidence="2" key="1">
    <citation type="submission" date="2020-04" db="EMBL/GenBank/DDBJ databases">
        <title>Hybrid Assembly of Korean Phytophthora infestans isolates.</title>
        <authorList>
            <person name="Prokchorchik M."/>
            <person name="Lee Y."/>
            <person name="Seo J."/>
            <person name="Cho J.-H."/>
            <person name="Park Y.-E."/>
            <person name="Jang D.-C."/>
            <person name="Im J.-S."/>
            <person name="Choi J.-G."/>
            <person name="Park H.-J."/>
            <person name="Lee G.-B."/>
            <person name="Lee Y.-G."/>
            <person name="Hong S.-Y."/>
            <person name="Cho K."/>
            <person name="Sohn K.H."/>
        </authorList>
    </citation>
    <scope>NUCLEOTIDE SEQUENCE</scope>
    <source>
        <strain evidence="2">KR_1_A1</strain>
    </source>
</reference>
<feature type="region of interest" description="Disordered" evidence="1">
    <location>
        <begin position="1"/>
        <end position="29"/>
    </location>
</feature>
<evidence type="ECO:0000313" key="3">
    <source>
        <dbReference type="Proteomes" id="UP000602510"/>
    </source>
</evidence>
<gene>
    <name evidence="2" type="ORF">GN244_ATG12197</name>
</gene>
<evidence type="ECO:0000256" key="1">
    <source>
        <dbReference type="SAM" id="MobiDB-lite"/>
    </source>
</evidence>
<name>A0A833SQF9_PHYIN</name>
<comment type="caution">
    <text evidence="2">The sequence shown here is derived from an EMBL/GenBank/DDBJ whole genome shotgun (WGS) entry which is preliminary data.</text>
</comment>
<organism evidence="2 3">
    <name type="scientific">Phytophthora infestans</name>
    <name type="common">Potato late blight agent</name>
    <name type="synonym">Botrytis infestans</name>
    <dbReference type="NCBI Taxonomy" id="4787"/>
    <lineage>
        <taxon>Eukaryota</taxon>
        <taxon>Sar</taxon>
        <taxon>Stramenopiles</taxon>
        <taxon>Oomycota</taxon>
        <taxon>Peronosporomycetes</taxon>
        <taxon>Peronosporales</taxon>
        <taxon>Peronosporaceae</taxon>
        <taxon>Phytophthora</taxon>
    </lineage>
</organism>
<proteinExistence type="predicted"/>
<dbReference type="Proteomes" id="UP000602510">
    <property type="component" value="Unassembled WGS sequence"/>
</dbReference>
<dbReference type="AlphaFoldDB" id="A0A833SQF9"/>